<dbReference type="OrthoDB" id="191172at2"/>
<reference evidence="1 2" key="1">
    <citation type="submission" date="2015-06" db="EMBL/GenBank/DDBJ databases">
        <title>Draft genome sequence of beer spoilage bacterium Megasphaera cerevisiae type strain 20462.</title>
        <authorList>
            <person name="Kutumbaka K."/>
            <person name="Pasmowitz J."/>
            <person name="Mategko J."/>
            <person name="Reyes D."/>
            <person name="Friedrich A."/>
            <person name="Han S."/>
            <person name="Martens-Habbena W."/>
            <person name="Neal-McKinney J."/>
            <person name="Janagama H.K."/>
            <person name="Nadala C."/>
            <person name="Samadpour M."/>
        </authorList>
    </citation>
    <scope>NUCLEOTIDE SEQUENCE [LARGE SCALE GENOMIC DNA]</scope>
    <source>
        <strain evidence="1 2">DSM 20462</strain>
    </source>
</reference>
<keyword evidence="2" id="KW-1185">Reference proteome</keyword>
<evidence type="ECO:0000313" key="2">
    <source>
        <dbReference type="Proteomes" id="UP000036503"/>
    </source>
</evidence>
<evidence type="ECO:0008006" key="3">
    <source>
        <dbReference type="Google" id="ProtNLM"/>
    </source>
</evidence>
<protein>
    <recommendedName>
        <fullName evidence="3">Transcriptional regulator, AbiEi antitoxin, Type IV TA system</fullName>
    </recommendedName>
</protein>
<sequence>MLKTTGMILEELHQYASPADKLSRLVKQGKYIPIVKGLYETNHTVPGYLLAGSIYGPSYLSFEFALAYYGLIPEAVYTFTSATLKKKKKKIFKTAFGVFTYRDIPAPAYSYGVNIRVEGAYSYIIASPEKALCDQLYKVEGIKNYQELGHLLLDDLRIDEQELQKLNVDDVSVLAQKYGSTNVRKLSRWLEKRVT</sequence>
<comment type="caution">
    <text evidence="1">The sequence shown here is derived from an EMBL/GenBank/DDBJ whole genome shotgun (WGS) entry which is preliminary data.</text>
</comment>
<proteinExistence type="predicted"/>
<dbReference type="RefSeq" id="WP_048515292.1">
    <property type="nucleotide sequence ID" value="NZ_FUXD01000034.1"/>
</dbReference>
<dbReference type="AlphaFoldDB" id="A0A0J6WUT8"/>
<accession>A0A0J6WUT8</accession>
<organism evidence="1 2">
    <name type="scientific">Megasphaera cerevisiae DSM 20462</name>
    <dbReference type="NCBI Taxonomy" id="1122219"/>
    <lineage>
        <taxon>Bacteria</taxon>
        <taxon>Bacillati</taxon>
        <taxon>Bacillota</taxon>
        <taxon>Negativicutes</taxon>
        <taxon>Veillonellales</taxon>
        <taxon>Veillonellaceae</taxon>
        <taxon>Megasphaera</taxon>
    </lineage>
</organism>
<dbReference type="Proteomes" id="UP000036503">
    <property type="component" value="Unassembled WGS sequence"/>
</dbReference>
<dbReference type="PATRIC" id="fig|1122219.3.peg.2711"/>
<dbReference type="InParanoid" id="A0A0J6WUT8"/>
<dbReference type="STRING" id="39029.BSR42_11080"/>
<name>A0A0J6WUT8_9FIRM</name>
<evidence type="ECO:0000313" key="1">
    <source>
        <dbReference type="EMBL" id="KMO85522.1"/>
    </source>
</evidence>
<gene>
    <name evidence="1" type="ORF">AB840_13075</name>
</gene>
<dbReference type="EMBL" id="LEKT01000059">
    <property type="protein sequence ID" value="KMO85522.1"/>
    <property type="molecule type" value="Genomic_DNA"/>
</dbReference>